<reference evidence="4" key="1">
    <citation type="submission" date="2011-04" db="EMBL/GenBank/DDBJ databases">
        <title>The complete genome of Treponema brennaborense DSM 12168.</title>
        <authorList>
            <person name="Lucas S."/>
            <person name="Han J."/>
            <person name="Lapidus A."/>
            <person name="Bruce D."/>
            <person name="Goodwin L."/>
            <person name="Pitluck S."/>
            <person name="Peters L."/>
            <person name="Kyrpides N."/>
            <person name="Mavromatis K."/>
            <person name="Ivanova N."/>
            <person name="Mikhailova N."/>
            <person name="Pagani I."/>
            <person name="Teshima H."/>
            <person name="Detter J.C."/>
            <person name="Tapia R."/>
            <person name="Han C."/>
            <person name="Land M."/>
            <person name="Hauser L."/>
            <person name="Markowitz V."/>
            <person name="Cheng J.-F."/>
            <person name="Hugenholtz P."/>
            <person name="Woyke T."/>
            <person name="Wu D."/>
            <person name="Gronow S."/>
            <person name="Wellnitz S."/>
            <person name="Brambilla E."/>
            <person name="Klenk H.-P."/>
            <person name="Eisen J.A."/>
        </authorList>
    </citation>
    <scope>NUCLEOTIDE SEQUENCE [LARGE SCALE GENOMIC DNA]</scope>
    <source>
        <strain evidence="4">DSM 12168 / CIP 105900 / DD5/3</strain>
    </source>
</reference>
<dbReference type="KEGG" id="tbe:Trebr_1562"/>
<dbReference type="EC" id="1.1.1.100" evidence="3"/>
<organism evidence="3 4">
    <name type="scientific">Treponema brennaborense (strain DSM 12168 / CIP 105900 / DD5/3)</name>
    <dbReference type="NCBI Taxonomy" id="906968"/>
    <lineage>
        <taxon>Bacteria</taxon>
        <taxon>Pseudomonadati</taxon>
        <taxon>Spirochaetota</taxon>
        <taxon>Spirochaetia</taxon>
        <taxon>Spirochaetales</taxon>
        <taxon>Treponemataceae</taxon>
        <taxon>Treponema</taxon>
    </lineage>
</organism>
<dbReference type="Proteomes" id="UP000006546">
    <property type="component" value="Chromosome"/>
</dbReference>
<protein>
    <submittedName>
        <fullName evidence="3">3-oxoacyl-(Acyl-carrier-protein) reductase</fullName>
        <ecNumber evidence="3">1.1.1.100</ecNumber>
    </submittedName>
</protein>
<evidence type="ECO:0000256" key="1">
    <source>
        <dbReference type="ARBA" id="ARBA00006484"/>
    </source>
</evidence>
<evidence type="ECO:0000256" key="2">
    <source>
        <dbReference type="ARBA" id="ARBA00023002"/>
    </source>
</evidence>
<evidence type="ECO:0000313" key="4">
    <source>
        <dbReference type="Proteomes" id="UP000006546"/>
    </source>
</evidence>
<dbReference type="InterPro" id="IPR002347">
    <property type="entry name" value="SDR_fam"/>
</dbReference>
<dbReference type="PROSITE" id="PS00061">
    <property type="entry name" value="ADH_SHORT"/>
    <property type="match status" value="1"/>
</dbReference>
<proteinExistence type="inferred from homology"/>
<dbReference type="AlphaFoldDB" id="F4LPC3"/>
<dbReference type="GO" id="GO:0048038">
    <property type="term" value="F:quinone binding"/>
    <property type="evidence" value="ECO:0007669"/>
    <property type="project" value="TreeGrafter"/>
</dbReference>
<comment type="similarity">
    <text evidence="1">Belongs to the short-chain dehydrogenases/reductases (SDR) family.</text>
</comment>
<dbReference type="EMBL" id="CP002696">
    <property type="protein sequence ID" value="AEE16985.1"/>
    <property type="molecule type" value="Genomic_DNA"/>
</dbReference>
<dbReference type="PRINTS" id="PR00081">
    <property type="entry name" value="GDHRDH"/>
</dbReference>
<dbReference type="OrthoDB" id="5786478at2"/>
<sequence length="265" mass="29394">MQKRTAIVTGASRGIGYEIAKQLGQDGYNIVAVATGSYEHHKDRLDWFSRNGIPLHYVQAHIENRNDRERIVSETVSVFGAVHALINNAGVAPLERTDLLEMGEESYDRVQNINTKAVMFLTQAVAKQMIAQPFEQAAYREKTQTAKKGVIVNISSCSAEVSSVTRGEYCVSKAGMSMLTKLYADRLAKERILVHEVRPGVIATDMTAAVQEKYDTLIARNTFPIPRWGMPEEVAAVVSAFCSDKFTYTTGDYVNVDGGFHILRL</sequence>
<accession>F4LPC3</accession>
<dbReference type="RefSeq" id="WP_013758690.1">
    <property type="nucleotide sequence ID" value="NC_015500.1"/>
</dbReference>
<dbReference type="GO" id="GO:0006633">
    <property type="term" value="P:fatty acid biosynthetic process"/>
    <property type="evidence" value="ECO:0007669"/>
    <property type="project" value="TreeGrafter"/>
</dbReference>
<dbReference type="InterPro" id="IPR020904">
    <property type="entry name" value="Sc_DH/Rdtase_CS"/>
</dbReference>
<dbReference type="SUPFAM" id="SSF51735">
    <property type="entry name" value="NAD(P)-binding Rossmann-fold domains"/>
    <property type="match status" value="1"/>
</dbReference>
<dbReference type="PANTHER" id="PTHR42760:SF133">
    <property type="entry name" value="3-OXOACYL-[ACYL-CARRIER-PROTEIN] REDUCTASE"/>
    <property type="match status" value="1"/>
</dbReference>
<name>F4LPC3_TREBD</name>
<keyword evidence="4" id="KW-1185">Reference proteome</keyword>
<dbReference type="PANTHER" id="PTHR42760">
    <property type="entry name" value="SHORT-CHAIN DEHYDROGENASES/REDUCTASES FAMILY MEMBER"/>
    <property type="match status" value="1"/>
</dbReference>
<dbReference type="PRINTS" id="PR00080">
    <property type="entry name" value="SDRFAMILY"/>
</dbReference>
<keyword evidence="2 3" id="KW-0560">Oxidoreductase</keyword>
<dbReference type="Gene3D" id="3.40.50.720">
    <property type="entry name" value="NAD(P)-binding Rossmann-like Domain"/>
    <property type="match status" value="1"/>
</dbReference>
<gene>
    <name evidence="3" type="ordered locus">Trebr_1562</name>
</gene>
<dbReference type="InterPro" id="IPR036291">
    <property type="entry name" value="NAD(P)-bd_dom_sf"/>
</dbReference>
<dbReference type="STRING" id="906968.Trebr_1562"/>
<evidence type="ECO:0000313" key="3">
    <source>
        <dbReference type="EMBL" id="AEE16985.1"/>
    </source>
</evidence>
<dbReference type="FunFam" id="3.40.50.720:FF:000084">
    <property type="entry name" value="Short-chain dehydrogenase reductase"/>
    <property type="match status" value="1"/>
</dbReference>
<dbReference type="HOGENOM" id="CLU_010194_1_3_12"/>
<dbReference type="GO" id="GO:0004316">
    <property type="term" value="F:3-oxoacyl-[acyl-carrier-protein] reductase (NADPH) activity"/>
    <property type="evidence" value="ECO:0007669"/>
    <property type="project" value="UniProtKB-EC"/>
</dbReference>
<dbReference type="eggNOG" id="COG1028">
    <property type="taxonomic scope" value="Bacteria"/>
</dbReference>
<dbReference type="Pfam" id="PF13561">
    <property type="entry name" value="adh_short_C2"/>
    <property type="match status" value="1"/>
</dbReference>
<dbReference type="NCBIfam" id="NF009386">
    <property type="entry name" value="PRK12745.1"/>
    <property type="match status" value="1"/>
</dbReference>